<dbReference type="EMBL" id="FLUO01000002">
    <property type="protein sequence ID" value="SBW11898.1"/>
    <property type="molecule type" value="Genomic_DNA"/>
</dbReference>
<organism evidence="2">
    <name type="scientific">uncultured Alphaproteobacteria bacterium</name>
    <dbReference type="NCBI Taxonomy" id="91750"/>
    <lineage>
        <taxon>Bacteria</taxon>
        <taxon>Pseudomonadati</taxon>
        <taxon>Pseudomonadota</taxon>
        <taxon>Alphaproteobacteria</taxon>
        <taxon>environmental samples</taxon>
    </lineage>
</organism>
<dbReference type="Pfam" id="PF00563">
    <property type="entry name" value="EAL"/>
    <property type="match status" value="1"/>
</dbReference>
<dbReference type="InterPro" id="IPR050706">
    <property type="entry name" value="Cyclic-di-GMP_PDE-like"/>
</dbReference>
<evidence type="ECO:0000259" key="1">
    <source>
        <dbReference type="PROSITE" id="PS50883"/>
    </source>
</evidence>
<dbReference type="AlphaFoldDB" id="A0A212KJU5"/>
<dbReference type="PROSITE" id="PS50883">
    <property type="entry name" value="EAL"/>
    <property type="match status" value="1"/>
</dbReference>
<feature type="domain" description="EAL" evidence="1">
    <location>
        <begin position="1"/>
        <end position="180"/>
    </location>
</feature>
<proteinExistence type="predicted"/>
<evidence type="ECO:0000313" key="2">
    <source>
        <dbReference type="EMBL" id="SBW11898.1"/>
    </source>
</evidence>
<dbReference type="InterPro" id="IPR035919">
    <property type="entry name" value="EAL_sf"/>
</dbReference>
<dbReference type="GO" id="GO:0071111">
    <property type="term" value="F:cyclic-guanylate-specific phosphodiesterase activity"/>
    <property type="evidence" value="ECO:0007669"/>
    <property type="project" value="InterPro"/>
</dbReference>
<dbReference type="SMART" id="SM00052">
    <property type="entry name" value="EAL"/>
    <property type="match status" value="1"/>
</dbReference>
<dbReference type="Gene3D" id="3.20.20.450">
    <property type="entry name" value="EAL domain"/>
    <property type="match status" value="1"/>
</dbReference>
<gene>
    <name evidence="2" type="ORF">KL86APRO_20342</name>
</gene>
<dbReference type="SUPFAM" id="SSF141868">
    <property type="entry name" value="EAL domain-like"/>
    <property type="match status" value="1"/>
</dbReference>
<dbReference type="InterPro" id="IPR001633">
    <property type="entry name" value="EAL_dom"/>
</dbReference>
<dbReference type="PANTHER" id="PTHR33121">
    <property type="entry name" value="CYCLIC DI-GMP PHOSPHODIESTERASE PDEF"/>
    <property type="match status" value="1"/>
</dbReference>
<dbReference type="PANTHER" id="PTHR33121:SF71">
    <property type="entry name" value="OXYGEN SENSOR PROTEIN DOSP"/>
    <property type="match status" value="1"/>
</dbReference>
<dbReference type="CDD" id="cd01948">
    <property type="entry name" value="EAL"/>
    <property type="match status" value="1"/>
</dbReference>
<accession>A0A212KJU5</accession>
<name>A0A212KJU5_9PROT</name>
<protein>
    <submittedName>
        <fullName evidence="2">Uncharacterized signaling protein CC_0091</fullName>
    </submittedName>
</protein>
<reference evidence="2" key="1">
    <citation type="submission" date="2016-04" db="EMBL/GenBank/DDBJ databases">
        <authorList>
            <person name="Evans L.H."/>
            <person name="Alamgir A."/>
            <person name="Owens N."/>
            <person name="Weber N.D."/>
            <person name="Virtaneva K."/>
            <person name="Barbian K."/>
            <person name="Babar A."/>
            <person name="Rosenke K."/>
        </authorList>
    </citation>
    <scope>NUCLEOTIDE SEQUENCE</scope>
    <source>
        <strain evidence="2">86</strain>
    </source>
</reference>
<sequence length="186" mass="19718">MLDAACRAAAKWRIATVAVNVSAVQLRDVEFPATVADVLQRTGLPPETLEIEITETAWLDPSGHGADTVAALRALGVRFALDDFGTGFSSIGRLNEAVFDRIKIDQSFVRSVLASPGDAAIVRAILDLASAKGLKTTAEGVETAEVAEHLAQIGCDELQGYHFGRPMPFAEADARLRPGATPGETF</sequence>